<evidence type="ECO:0000313" key="5">
    <source>
        <dbReference type="Proteomes" id="UP000242610"/>
    </source>
</evidence>
<reference evidence="5" key="1">
    <citation type="submission" date="2016-08" db="EMBL/GenBank/DDBJ databases">
        <authorList>
            <person name="Varghese N."/>
            <person name="Submissions Spin"/>
        </authorList>
    </citation>
    <scope>NUCLEOTIDE SEQUENCE [LARGE SCALE GENOMIC DNA]</scope>
    <source>
        <strain evidence="5">R-52791</strain>
    </source>
</reference>
<feature type="domain" description="HTH araC/xylS-type" evidence="3">
    <location>
        <begin position="194"/>
        <end position="280"/>
    </location>
</feature>
<evidence type="ECO:0000256" key="1">
    <source>
        <dbReference type="ARBA" id="ARBA00023125"/>
    </source>
</evidence>
<dbReference type="SMART" id="SM00342">
    <property type="entry name" value="HTH_ARAC"/>
    <property type="match status" value="1"/>
</dbReference>
<dbReference type="PANTHER" id="PTHR47894">
    <property type="entry name" value="HTH-TYPE TRANSCRIPTIONAL REGULATOR GADX"/>
    <property type="match status" value="1"/>
</dbReference>
<dbReference type="EMBL" id="FMBL01000003">
    <property type="protein sequence ID" value="SCC80336.1"/>
    <property type="molecule type" value="Genomic_DNA"/>
</dbReference>
<keyword evidence="1 4" id="KW-0238">DNA-binding</keyword>
<accession>A0A1C4H5W5</accession>
<feature type="region of interest" description="Disordered" evidence="2">
    <location>
        <begin position="1"/>
        <end position="22"/>
    </location>
</feature>
<evidence type="ECO:0000313" key="4">
    <source>
        <dbReference type="EMBL" id="SCC80336.1"/>
    </source>
</evidence>
<dbReference type="GO" id="GO:0000976">
    <property type="term" value="F:transcription cis-regulatory region binding"/>
    <property type="evidence" value="ECO:0007669"/>
    <property type="project" value="TreeGrafter"/>
</dbReference>
<dbReference type="PROSITE" id="PS01124">
    <property type="entry name" value="HTH_ARAC_FAMILY_2"/>
    <property type="match status" value="1"/>
</dbReference>
<dbReference type="Proteomes" id="UP000242610">
    <property type="component" value="Unassembled WGS sequence"/>
</dbReference>
<dbReference type="GO" id="GO:0003700">
    <property type="term" value="F:DNA-binding transcription factor activity"/>
    <property type="evidence" value="ECO:0007669"/>
    <property type="project" value="InterPro"/>
</dbReference>
<dbReference type="STRING" id="1505727.GA0061077_1153"/>
<feature type="compositionally biased region" description="Basic and acidic residues" evidence="2">
    <location>
        <begin position="1"/>
        <end position="12"/>
    </location>
</feature>
<evidence type="ECO:0000259" key="3">
    <source>
        <dbReference type="PROSITE" id="PS01124"/>
    </source>
</evidence>
<dbReference type="GO" id="GO:0005829">
    <property type="term" value="C:cytosol"/>
    <property type="evidence" value="ECO:0007669"/>
    <property type="project" value="TreeGrafter"/>
</dbReference>
<dbReference type="InterPro" id="IPR018060">
    <property type="entry name" value="HTH_AraC"/>
</dbReference>
<name>A0A1C4H5W5_9BIFI</name>
<dbReference type="AlphaFoldDB" id="A0A1C4H5W5"/>
<dbReference type="OrthoDB" id="9799345at2"/>
<gene>
    <name evidence="4" type="ORF">GA0061077_1153</name>
</gene>
<dbReference type="Pfam" id="PF12833">
    <property type="entry name" value="HTH_18"/>
    <property type="match status" value="1"/>
</dbReference>
<sequence>MLERNDSSDNGRPRNSRIRTLPGNKKMTVRSAIFPEVSLYHAALPDAVMDWQRGDDVAEMATMIFSLHGHVEISMVNSKRILRRNPGVFLVPPNTGDVVVKAIAPSNELIAVSLSSRLFATILPDYKTFSMMGTNSELDVVSLQPLLAFVMSACNLRNQSTQMVETLQTVANDVARSLLIACFGQGMSVMPLIERVRKYIAGNYTDSALSVIKTAEHENVSVRTVQLALQEADTNFTALVRRARTEAALELRKSQPSLTLMEIADRCGFGSVSSLRRALKFQGEMRHGDEDSNC</sequence>
<organism evidence="4 5">
    <name type="scientific">Bifidobacterium commune</name>
    <dbReference type="NCBI Taxonomy" id="1505727"/>
    <lineage>
        <taxon>Bacteria</taxon>
        <taxon>Bacillati</taxon>
        <taxon>Actinomycetota</taxon>
        <taxon>Actinomycetes</taxon>
        <taxon>Bifidobacteriales</taxon>
        <taxon>Bifidobacteriaceae</taxon>
        <taxon>Bifidobacterium</taxon>
    </lineage>
</organism>
<evidence type="ECO:0000256" key="2">
    <source>
        <dbReference type="SAM" id="MobiDB-lite"/>
    </source>
</evidence>
<proteinExistence type="predicted"/>
<keyword evidence="5" id="KW-1185">Reference proteome</keyword>
<dbReference type="PANTHER" id="PTHR47894:SF1">
    <property type="entry name" value="HTH-TYPE TRANSCRIPTIONAL REGULATOR VQSM"/>
    <property type="match status" value="1"/>
</dbReference>
<dbReference type="RefSeq" id="WP_091847994.1">
    <property type="nucleotide sequence ID" value="NZ_FMBL01000003.1"/>
</dbReference>
<protein>
    <submittedName>
        <fullName evidence="4">AraC-type DNA-binding protein</fullName>
    </submittedName>
</protein>
<dbReference type="Gene3D" id="1.10.10.60">
    <property type="entry name" value="Homeodomain-like"/>
    <property type="match status" value="1"/>
</dbReference>